<evidence type="ECO:0000313" key="1">
    <source>
        <dbReference type="EMBL" id="OIQ71953.1"/>
    </source>
</evidence>
<accession>A0A1J5PK82</accession>
<comment type="caution">
    <text evidence="1">The sequence shown here is derived from an EMBL/GenBank/DDBJ whole genome shotgun (WGS) entry which is preliminary data.</text>
</comment>
<dbReference type="AlphaFoldDB" id="A0A1J5PK82"/>
<gene>
    <name evidence="1" type="ORF">GALL_464250</name>
</gene>
<name>A0A1J5PK82_9ZZZZ</name>
<sequence>MKMSIANELFTTNGNAMRIAIPIASRTRLRMLRPNAVIGPFLRQGRSA</sequence>
<reference evidence="1" key="1">
    <citation type="submission" date="2016-10" db="EMBL/GenBank/DDBJ databases">
        <title>Sequence of Gallionella enrichment culture.</title>
        <authorList>
            <person name="Poehlein A."/>
            <person name="Muehling M."/>
            <person name="Daniel R."/>
        </authorList>
    </citation>
    <scope>NUCLEOTIDE SEQUENCE</scope>
</reference>
<protein>
    <submittedName>
        <fullName evidence="1">Uncharacterized protein</fullName>
    </submittedName>
</protein>
<organism evidence="1">
    <name type="scientific">mine drainage metagenome</name>
    <dbReference type="NCBI Taxonomy" id="410659"/>
    <lineage>
        <taxon>unclassified sequences</taxon>
        <taxon>metagenomes</taxon>
        <taxon>ecological metagenomes</taxon>
    </lineage>
</organism>
<proteinExistence type="predicted"/>
<dbReference type="EMBL" id="MLJW01003486">
    <property type="protein sequence ID" value="OIQ71953.1"/>
    <property type="molecule type" value="Genomic_DNA"/>
</dbReference>